<reference evidence="5" key="1">
    <citation type="journal article" date="2020" name="Stud. Mycol.">
        <title>101 Dothideomycetes genomes: a test case for predicting lifestyles and emergence of pathogens.</title>
        <authorList>
            <person name="Haridas S."/>
            <person name="Albert R."/>
            <person name="Binder M."/>
            <person name="Bloem J."/>
            <person name="Labutti K."/>
            <person name="Salamov A."/>
            <person name="Andreopoulos B."/>
            <person name="Baker S."/>
            <person name="Barry K."/>
            <person name="Bills G."/>
            <person name="Bluhm B."/>
            <person name="Cannon C."/>
            <person name="Castanera R."/>
            <person name="Culley D."/>
            <person name="Daum C."/>
            <person name="Ezra D."/>
            <person name="Gonzalez J."/>
            <person name="Henrissat B."/>
            <person name="Kuo A."/>
            <person name="Liang C."/>
            <person name="Lipzen A."/>
            <person name="Lutzoni F."/>
            <person name="Magnuson J."/>
            <person name="Mondo S."/>
            <person name="Nolan M."/>
            <person name="Ohm R."/>
            <person name="Pangilinan J."/>
            <person name="Park H.-J."/>
            <person name="Ramirez L."/>
            <person name="Alfaro M."/>
            <person name="Sun H."/>
            <person name="Tritt A."/>
            <person name="Yoshinaga Y."/>
            <person name="Zwiers L.-H."/>
            <person name="Turgeon B."/>
            <person name="Goodwin S."/>
            <person name="Spatafora J."/>
            <person name="Crous P."/>
            <person name="Grigoriev I."/>
        </authorList>
    </citation>
    <scope>NUCLEOTIDE SEQUENCE</scope>
    <source>
        <strain evidence="5">CBS 110217</strain>
    </source>
</reference>
<keyword evidence="3" id="KW-0464">Manganese</keyword>
<sequence length="326" mass="35514">MASSRSIAITYVPADCGSVIPGKSKSPQAFRDVNIVSRLRAAGIPQILEYHALEEPVTFSLVPLRSGKVRNEDLNVSVCERVKSTVLTALSAPTSRPAFQIILGGECCMLPGILEATWQHVAPKRVGLLYIDADTDLSSPTDADSTGNFAGMNMTHLVRHPGALESMNQFSQPNGAPVCDASNTVLFGTNMSLPGNKREHFAYLFDNNYKVVTSASIARNPEQRAKEALKFLEEKVDTIMLHLDVDAIDPQTFPLANVPNFTGVRFEQMMVALAVFLGSDKVGGLTVAEVNPDHDPGLEMTEQLTTEVIRMLAARVENMREHTQFG</sequence>
<dbReference type="EMBL" id="ML978277">
    <property type="protein sequence ID" value="KAF2025015.1"/>
    <property type="molecule type" value="Genomic_DNA"/>
</dbReference>
<proteinExistence type="inferred from homology"/>
<dbReference type="PANTHER" id="PTHR43782">
    <property type="entry name" value="ARGINASE"/>
    <property type="match status" value="1"/>
</dbReference>
<evidence type="ECO:0000256" key="1">
    <source>
        <dbReference type="ARBA" id="ARBA00022723"/>
    </source>
</evidence>
<evidence type="ECO:0000256" key="2">
    <source>
        <dbReference type="ARBA" id="ARBA00022801"/>
    </source>
</evidence>
<evidence type="ECO:0000313" key="6">
    <source>
        <dbReference type="Proteomes" id="UP000799777"/>
    </source>
</evidence>
<dbReference type="PROSITE" id="PS51409">
    <property type="entry name" value="ARGINASE_2"/>
    <property type="match status" value="1"/>
</dbReference>
<gene>
    <name evidence="5" type="ORF">EK21DRAFT_104266</name>
</gene>
<name>A0A9P4GZU7_9PLEO</name>
<comment type="caution">
    <text evidence="5">The sequence shown here is derived from an EMBL/GenBank/DDBJ whole genome shotgun (WGS) entry which is preliminary data.</text>
</comment>
<evidence type="ECO:0000313" key="5">
    <source>
        <dbReference type="EMBL" id="KAF2025015.1"/>
    </source>
</evidence>
<dbReference type="GO" id="GO:0030145">
    <property type="term" value="F:manganese ion binding"/>
    <property type="evidence" value="ECO:0007669"/>
    <property type="project" value="TreeGrafter"/>
</dbReference>
<keyword evidence="2" id="KW-0378">Hydrolase</keyword>
<dbReference type="GO" id="GO:0005737">
    <property type="term" value="C:cytoplasm"/>
    <property type="evidence" value="ECO:0007669"/>
    <property type="project" value="TreeGrafter"/>
</dbReference>
<dbReference type="Proteomes" id="UP000799777">
    <property type="component" value="Unassembled WGS sequence"/>
</dbReference>
<dbReference type="SUPFAM" id="SSF52768">
    <property type="entry name" value="Arginase/deacetylase"/>
    <property type="match status" value="1"/>
</dbReference>
<accession>A0A9P4GZU7</accession>
<dbReference type="Pfam" id="PF00491">
    <property type="entry name" value="Arginase"/>
    <property type="match status" value="1"/>
</dbReference>
<dbReference type="OrthoDB" id="9992747at2759"/>
<protein>
    <submittedName>
        <fullName evidence="5">Arginase/deacetylase</fullName>
    </submittedName>
</protein>
<comment type="similarity">
    <text evidence="4">Belongs to the arginase family.</text>
</comment>
<dbReference type="PIRSF" id="PIRSF036979">
    <property type="entry name" value="Arginase"/>
    <property type="match status" value="1"/>
</dbReference>
<dbReference type="GO" id="GO:0004053">
    <property type="term" value="F:arginase activity"/>
    <property type="evidence" value="ECO:0007669"/>
    <property type="project" value="TreeGrafter"/>
</dbReference>
<keyword evidence="6" id="KW-1185">Reference proteome</keyword>
<organism evidence="5 6">
    <name type="scientific">Setomelanomma holmii</name>
    <dbReference type="NCBI Taxonomy" id="210430"/>
    <lineage>
        <taxon>Eukaryota</taxon>
        <taxon>Fungi</taxon>
        <taxon>Dikarya</taxon>
        <taxon>Ascomycota</taxon>
        <taxon>Pezizomycotina</taxon>
        <taxon>Dothideomycetes</taxon>
        <taxon>Pleosporomycetidae</taxon>
        <taxon>Pleosporales</taxon>
        <taxon>Pleosporineae</taxon>
        <taxon>Phaeosphaeriaceae</taxon>
        <taxon>Setomelanomma</taxon>
    </lineage>
</organism>
<evidence type="ECO:0000256" key="4">
    <source>
        <dbReference type="PROSITE-ProRule" id="PRU00742"/>
    </source>
</evidence>
<dbReference type="AlphaFoldDB" id="A0A9P4GZU7"/>
<dbReference type="InterPro" id="IPR023696">
    <property type="entry name" value="Ureohydrolase_dom_sf"/>
</dbReference>
<evidence type="ECO:0000256" key="3">
    <source>
        <dbReference type="ARBA" id="ARBA00023211"/>
    </source>
</evidence>
<dbReference type="PANTHER" id="PTHR43782:SF3">
    <property type="entry name" value="ARGINASE"/>
    <property type="match status" value="1"/>
</dbReference>
<dbReference type="InterPro" id="IPR006035">
    <property type="entry name" value="Ureohydrolase"/>
</dbReference>
<dbReference type="Gene3D" id="3.40.800.10">
    <property type="entry name" value="Ureohydrolase domain"/>
    <property type="match status" value="1"/>
</dbReference>
<keyword evidence="1" id="KW-0479">Metal-binding</keyword>